<dbReference type="GeneID" id="66052724"/>
<organism evidence="1 2">
    <name type="scientific">Chlamydomonas reinhardtii</name>
    <name type="common">Chlamydomonas smithii</name>
    <dbReference type="NCBI Taxonomy" id="3055"/>
    <lineage>
        <taxon>Eukaryota</taxon>
        <taxon>Viridiplantae</taxon>
        <taxon>Chlorophyta</taxon>
        <taxon>core chlorophytes</taxon>
        <taxon>Chlorophyceae</taxon>
        <taxon>CS clade</taxon>
        <taxon>Chlamydomonadales</taxon>
        <taxon>Chlamydomonadaceae</taxon>
        <taxon>Chlamydomonas</taxon>
    </lineage>
</organism>
<dbReference type="Gramene" id="PNW84690">
    <property type="protein sequence ID" value="PNW84690"/>
    <property type="gene ID" value="CHLRE_03g154726v5"/>
</dbReference>
<proteinExistence type="predicted"/>
<name>A0A2K3DVX9_CHLRE</name>
<dbReference type="EMBL" id="CM008964">
    <property type="protein sequence ID" value="PNW84690.1"/>
    <property type="molecule type" value="Genomic_DNA"/>
</dbReference>
<dbReference type="KEGG" id="cre:CHLRE_03g154726v5"/>
<evidence type="ECO:0000313" key="1">
    <source>
        <dbReference type="EMBL" id="PNW84690.1"/>
    </source>
</evidence>
<accession>A0A2K3DVX9</accession>
<dbReference type="RefSeq" id="XP_042925704.1">
    <property type="nucleotide sequence ID" value="XM_043060575.1"/>
</dbReference>
<dbReference type="InParanoid" id="A0A2K3DVX9"/>
<dbReference type="AlphaFoldDB" id="A0A2K3DVX9"/>
<dbReference type="Proteomes" id="UP000006906">
    <property type="component" value="Chromosome 3"/>
</dbReference>
<gene>
    <name evidence="1" type="ORF">CHLRE_03g154726v5</name>
</gene>
<protein>
    <submittedName>
        <fullName evidence="1">Uncharacterized protein</fullName>
    </submittedName>
</protein>
<evidence type="ECO:0000313" key="2">
    <source>
        <dbReference type="Proteomes" id="UP000006906"/>
    </source>
</evidence>
<sequence>MLAGAFMVAQRCVLDTLRNWRTDLCADVEPGARSLGRDAELRLQPLAGACGPCAAYLAAA</sequence>
<keyword evidence="2" id="KW-1185">Reference proteome</keyword>
<reference evidence="1 2" key="1">
    <citation type="journal article" date="2007" name="Science">
        <title>The Chlamydomonas genome reveals the evolution of key animal and plant functions.</title>
        <authorList>
            <person name="Merchant S.S."/>
            <person name="Prochnik S.E."/>
            <person name="Vallon O."/>
            <person name="Harris E.H."/>
            <person name="Karpowicz S.J."/>
            <person name="Witman G.B."/>
            <person name="Terry A."/>
            <person name="Salamov A."/>
            <person name="Fritz-Laylin L.K."/>
            <person name="Marechal-Drouard L."/>
            <person name="Marshall W.F."/>
            <person name="Qu L.H."/>
            <person name="Nelson D.R."/>
            <person name="Sanderfoot A.A."/>
            <person name="Spalding M.H."/>
            <person name="Kapitonov V.V."/>
            <person name="Ren Q."/>
            <person name="Ferris P."/>
            <person name="Lindquist E."/>
            <person name="Shapiro H."/>
            <person name="Lucas S.M."/>
            <person name="Grimwood J."/>
            <person name="Schmutz J."/>
            <person name="Cardol P."/>
            <person name="Cerutti H."/>
            <person name="Chanfreau G."/>
            <person name="Chen C.L."/>
            <person name="Cognat V."/>
            <person name="Croft M.T."/>
            <person name="Dent R."/>
            <person name="Dutcher S."/>
            <person name="Fernandez E."/>
            <person name="Fukuzawa H."/>
            <person name="Gonzalez-Ballester D."/>
            <person name="Gonzalez-Halphen D."/>
            <person name="Hallmann A."/>
            <person name="Hanikenne M."/>
            <person name="Hippler M."/>
            <person name="Inwood W."/>
            <person name="Jabbari K."/>
            <person name="Kalanon M."/>
            <person name="Kuras R."/>
            <person name="Lefebvre P.A."/>
            <person name="Lemaire S.D."/>
            <person name="Lobanov A.V."/>
            <person name="Lohr M."/>
            <person name="Manuell A."/>
            <person name="Meier I."/>
            <person name="Mets L."/>
            <person name="Mittag M."/>
            <person name="Mittelmeier T."/>
            <person name="Moroney J.V."/>
            <person name="Moseley J."/>
            <person name="Napoli C."/>
            <person name="Nedelcu A.M."/>
            <person name="Niyogi K."/>
            <person name="Novoselov S.V."/>
            <person name="Paulsen I.T."/>
            <person name="Pazour G."/>
            <person name="Purton S."/>
            <person name="Ral J.P."/>
            <person name="Riano-Pachon D.M."/>
            <person name="Riekhof W."/>
            <person name="Rymarquis L."/>
            <person name="Schroda M."/>
            <person name="Stern D."/>
            <person name="Umen J."/>
            <person name="Willows R."/>
            <person name="Wilson N."/>
            <person name="Zimmer S.L."/>
            <person name="Allmer J."/>
            <person name="Balk J."/>
            <person name="Bisova K."/>
            <person name="Chen C.J."/>
            <person name="Elias M."/>
            <person name="Gendler K."/>
            <person name="Hauser C."/>
            <person name="Lamb M.R."/>
            <person name="Ledford H."/>
            <person name="Long J.C."/>
            <person name="Minagawa J."/>
            <person name="Page M.D."/>
            <person name="Pan J."/>
            <person name="Pootakham W."/>
            <person name="Roje S."/>
            <person name="Rose A."/>
            <person name="Stahlberg E."/>
            <person name="Terauchi A.M."/>
            <person name="Yang P."/>
            <person name="Ball S."/>
            <person name="Bowler C."/>
            <person name="Dieckmann C.L."/>
            <person name="Gladyshev V.N."/>
            <person name="Green P."/>
            <person name="Jorgensen R."/>
            <person name="Mayfield S."/>
            <person name="Mueller-Roeber B."/>
            <person name="Rajamani S."/>
            <person name="Sayre R.T."/>
            <person name="Brokstein P."/>
            <person name="Dubchak I."/>
            <person name="Goodstein D."/>
            <person name="Hornick L."/>
            <person name="Huang Y.W."/>
            <person name="Jhaveri J."/>
            <person name="Luo Y."/>
            <person name="Martinez D."/>
            <person name="Ngau W.C."/>
            <person name="Otillar B."/>
            <person name="Poliakov A."/>
            <person name="Porter A."/>
            <person name="Szajkowski L."/>
            <person name="Werner G."/>
            <person name="Zhou K."/>
            <person name="Grigoriev I.V."/>
            <person name="Rokhsar D.S."/>
            <person name="Grossman A.R."/>
        </authorList>
    </citation>
    <scope>NUCLEOTIDE SEQUENCE [LARGE SCALE GENOMIC DNA]</scope>
    <source>
        <strain evidence="2">CC-503</strain>
    </source>
</reference>